<evidence type="ECO:0000313" key="3">
    <source>
        <dbReference type="Proteomes" id="UP000325315"/>
    </source>
</evidence>
<dbReference type="Gene3D" id="3.30.70.270">
    <property type="match status" value="1"/>
</dbReference>
<dbReference type="GO" id="GO:0003964">
    <property type="term" value="F:RNA-directed DNA polymerase activity"/>
    <property type="evidence" value="ECO:0007669"/>
    <property type="project" value="UniProtKB-KW"/>
</dbReference>
<dbReference type="PANTHER" id="PTHR24559:SF444">
    <property type="entry name" value="REVERSE TRANSCRIPTASE DOMAIN-CONTAINING PROTEIN"/>
    <property type="match status" value="1"/>
</dbReference>
<dbReference type="InterPro" id="IPR000477">
    <property type="entry name" value="RT_dom"/>
</dbReference>
<comment type="caution">
    <text evidence="2">The sequence shown here is derived from an EMBL/GenBank/DDBJ whole genome shotgun (WGS) entry which is preliminary data.</text>
</comment>
<keyword evidence="2" id="KW-0808">Transferase</keyword>
<dbReference type="CDD" id="cd01647">
    <property type="entry name" value="RT_LTR"/>
    <property type="match status" value="1"/>
</dbReference>
<dbReference type="Gene3D" id="3.10.10.10">
    <property type="entry name" value="HIV Type 1 Reverse Transcriptase, subunit A, domain 1"/>
    <property type="match status" value="1"/>
</dbReference>
<keyword evidence="2" id="KW-0695">RNA-directed DNA polymerase</keyword>
<accession>A0A5B6VXC8</accession>
<dbReference type="AlphaFoldDB" id="A0A5B6VXC8"/>
<name>A0A5B6VXC8_9ROSI</name>
<sequence>MPKTTFITKYGHYEFLVMPFSLTNAPAVFLDLMNRIFRLYLDRVVVVFIDDILVYSRDQNEHAEHLRIVLQTLREKQLYAKFSKCEFRLREVGFLKHIIFAEEAPVLVQPESGKANVVADTLSKKSLFALRAMNNRLSLSDYGSIITELKARPTFLQQIFEA</sequence>
<dbReference type="InterPro" id="IPR043502">
    <property type="entry name" value="DNA/RNA_pol_sf"/>
</dbReference>
<evidence type="ECO:0000259" key="1">
    <source>
        <dbReference type="Pfam" id="PF00078"/>
    </source>
</evidence>
<gene>
    <name evidence="2" type="ORF">EPI10_024017</name>
</gene>
<dbReference type="PANTHER" id="PTHR24559">
    <property type="entry name" value="TRANSPOSON TY3-I GAG-POL POLYPROTEIN"/>
    <property type="match status" value="1"/>
</dbReference>
<dbReference type="InterPro" id="IPR043128">
    <property type="entry name" value="Rev_trsase/Diguanyl_cyclase"/>
</dbReference>
<dbReference type="OrthoDB" id="1747086at2759"/>
<dbReference type="SUPFAM" id="SSF56672">
    <property type="entry name" value="DNA/RNA polymerases"/>
    <property type="match status" value="1"/>
</dbReference>
<keyword evidence="3" id="KW-1185">Reference proteome</keyword>
<organism evidence="2 3">
    <name type="scientific">Gossypium australe</name>
    <dbReference type="NCBI Taxonomy" id="47621"/>
    <lineage>
        <taxon>Eukaryota</taxon>
        <taxon>Viridiplantae</taxon>
        <taxon>Streptophyta</taxon>
        <taxon>Embryophyta</taxon>
        <taxon>Tracheophyta</taxon>
        <taxon>Spermatophyta</taxon>
        <taxon>Magnoliopsida</taxon>
        <taxon>eudicotyledons</taxon>
        <taxon>Gunneridae</taxon>
        <taxon>Pentapetalae</taxon>
        <taxon>rosids</taxon>
        <taxon>malvids</taxon>
        <taxon>Malvales</taxon>
        <taxon>Malvaceae</taxon>
        <taxon>Malvoideae</taxon>
        <taxon>Gossypium</taxon>
    </lineage>
</organism>
<keyword evidence="2" id="KW-0548">Nucleotidyltransferase</keyword>
<proteinExistence type="predicted"/>
<dbReference type="Pfam" id="PF00078">
    <property type="entry name" value="RVT_1"/>
    <property type="match status" value="1"/>
</dbReference>
<dbReference type="EMBL" id="SMMG02000005">
    <property type="protein sequence ID" value="KAA3473655.1"/>
    <property type="molecule type" value="Genomic_DNA"/>
</dbReference>
<dbReference type="Proteomes" id="UP000325315">
    <property type="component" value="Unassembled WGS sequence"/>
</dbReference>
<evidence type="ECO:0000313" key="2">
    <source>
        <dbReference type="EMBL" id="KAA3473655.1"/>
    </source>
</evidence>
<protein>
    <submittedName>
        <fullName evidence="2">RNA-directed DNA polymerase-like protein</fullName>
    </submittedName>
</protein>
<dbReference type="FunFam" id="3.30.70.270:FF:000003">
    <property type="entry name" value="Transposon Ty3-G Gag-Pol polyprotein"/>
    <property type="match status" value="1"/>
</dbReference>
<dbReference type="InterPro" id="IPR053134">
    <property type="entry name" value="RNA-dir_DNA_polymerase"/>
</dbReference>
<reference evidence="3" key="1">
    <citation type="journal article" date="2019" name="Plant Biotechnol. J.">
        <title>Genome sequencing of the Australian wild diploid species Gossypium australe highlights disease resistance and delayed gland morphogenesis.</title>
        <authorList>
            <person name="Cai Y."/>
            <person name="Cai X."/>
            <person name="Wang Q."/>
            <person name="Wang P."/>
            <person name="Zhang Y."/>
            <person name="Cai C."/>
            <person name="Xu Y."/>
            <person name="Wang K."/>
            <person name="Zhou Z."/>
            <person name="Wang C."/>
            <person name="Geng S."/>
            <person name="Li B."/>
            <person name="Dong Q."/>
            <person name="Hou Y."/>
            <person name="Wang H."/>
            <person name="Ai P."/>
            <person name="Liu Z."/>
            <person name="Yi F."/>
            <person name="Sun M."/>
            <person name="An G."/>
            <person name="Cheng J."/>
            <person name="Zhang Y."/>
            <person name="Shi Q."/>
            <person name="Xie Y."/>
            <person name="Shi X."/>
            <person name="Chang Y."/>
            <person name="Huang F."/>
            <person name="Chen Y."/>
            <person name="Hong S."/>
            <person name="Mi L."/>
            <person name="Sun Q."/>
            <person name="Zhang L."/>
            <person name="Zhou B."/>
            <person name="Peng R."/>
            <person name="Zhang X."/>
            <person name="Liu F."/>
        </authorList>
    </citation>
    <scope>NUCLEOTIDE SEQUENCE [LARGE SCALE GENOMIC DNA]</scope>
    <source>
        <strain evidence="3">cv. PA1801</strain>
    </source>
</reference>
<feature type="domain" description="Reverse transcriptase" evidence="1">
    <location>
        <begin position="10"/>
        <end position="95"/>
    </location>
</feature>